<protein>
    <submittedName>
        <fullName evidence="2">Uncharacterized protein</fullName>
    </submittedName>
</protein>
<evidence type="ECO:0000313" key="2">
    <source>
        <dbReference type="EMBL" id="EFO82827.1"/>
    </source>
</evidence>
<dbReference type="FunCoup" id="E3LCZ6">
    <property type="interactions" value="45"/>
</dbReference>
<keyword evidence="1" id="KW-1133">Transmembrane helix</keyword>
<name>E3LCZ6_CAERE</name>
<keyword evidence="1" id="KW-0812">Transmembrane</keyword>
<evidence type="ECO:0000313" key="3">
    <source>
        <dbReference type="Proteomes" id="UP000008281"/>
    </source>
</evidence>
<reference evidence="2" key="1">
    <citation type="submission" date="2007-07" db="EMBL/GenBank/DDBJ databases">
        <title>PCAP assembly of the Caenorhabditis remanei genome.</title>
        <authorList>
            <consortium name="The Caenorhabditis remanei Sequencing Consortium"/>
            <person name="Wilson R.K."/>
        </authorList>
    </citation>
    <scope>NUCLEOTIDE SEQUENCE [LARGE SCALE GENOMIC DNA]</scope>
    <source>
        <strain evidence="2">PB4641</strain>
    </source>
</reference>
<keyword evidence="3" id="KW-1185">Reference proteome</keyword>
<dbReference type="OrthoDB" id="5829951at2759"/>
<feature type="transmembrane region" description="Helical" evidence="1">
    <location>
        <begin position="48"/>
        <end position="69"/>
    </location>
</feature>
<feature type="transmembrane region" description="Helical" evidence="1">
    <location>
        <begin position="89"/>
        <end position="114"/>
    </location>
</feature>
<dbReference type="AlphaFoldDB" id="E3LCZ6"/>
<dbReference type="Proteomes" id="UP000008281">
    <property type="component" value="Unassembled WGS sequence"/>
</dbReference>
<evidence type="ECO:0000256" key="1">
    <source>
        <dbReference type="SAM" id="Phobius"/>
    </source>
</evidence>
<dbReference type="eggNOG" id="ENOG502RT7H">
    <property type="taxonomic scope" value="Eukaryota"/>
</dbReference>
<accession>E3LCZ6</accession>
<dbReference type="InParanoid" id="E3LCZ6"/>
<dbReference type="HOGENOM" id="CLU_866659_0_0_1"/>
<feature type="transmembrane region" description="Helical" evidence="1">
    <location>
        <begin position="7"/>
        <end position="28"/>
    </location>
</feature>
<dbReference type="STRING" id="31234.E3LCZ6"/>
<sequence length="321" mass="36431">MRCGKAAWLYGCNLVLLISVILFLVATTFMLTNPLFVLIPIHKYDPYVIGYCLINVCLVRVNFLMFNSFEFLQAFLCVSSIVAIRQRQIAIVVFCHWLTCCTLVIDAVMVFVFANLMSTAHTSLHSHIQVLHQSSKTLCPVWDNAYQALTCCPPTEVLKTCSDFLNITKLFCPIDNSNDCHVHIKKWLHSNTEIVGCLAFCIMAPVKLFMTAALRKDIEKVETEMAELEYYSQMINDYDRHGDGYIESFKSNANLAESTSTQSSRVSRVRSFPGYSPFLKHSVIEEVENEFTVRGDEIREELQQAIAAHNARQLEAATLQD</sequence>
<organism evidence="3">
    <name type="scientific">Caenorhabditis remanei</name>
    <name type="common">Caenorhabditis vulgaris</name>
    <dbReference type="NCBI Taxonomy" id="31234"/>
    <lineage>
        <taxon>Eukaryota</taxon>
        <taxon>Metazoa</taxon>
        <taxon>Ecdysozoa</taxon>
        <taxon>Nematoda</taxon>
        <taxon>Chromadorea</taxon>
        <taxon>Rhabditida</taxon>
        <taxon>Rhabditina</taxon>
        <taxon>Rhabditomorpha</taxon>
        <taxon>Rhabditoidea</taxon>
        <taxon>Rhabditidae</taxon>
        <taxon>Peloderinae</taxon>
        <taxon>Caenorhabditis</taxon>
    </lineage>
</organism>
<gene>
    <name evidence="2" type="ORF">CRE_00467</name>
</gene>
<proteinExistence type="predicted"/>
<keyword evidence="1" id="KW-0472">Membrane</keyword>
<dbReference type="EMBL" id="DS268407">
    <property type="protein sequence ID" value="EFO82827.1"/>
    <property type="molecule type" value="Genomic_DNA"/>
</dbReference>
<dbReference type="OMA" id="PYVLGYC"/>